<feature type="transmembrane region" description="Helical" evidence="2">
    <location>
        <begin position="57"/>
        <end position="75"/>
    </location>
</feature>
<evidence type="ECO:0000256" key="2">
    <source>
        <dbReference type="SAM" id="Phobius"/>
    </source>
</evidence>
<feature type="region of interest" description="Disordered" evidence="1">
    <location>
        <begin position="598"/>
        <end position="620"/>
    </location>
</feature>
<dbReference type="eggNOG" id="COG1305">
    <property type="taxonomic scope" value="Bacteria"/>
</dbReference>
<feature type="transmembrane region" description="Helical" evidence="2">
    <location>
        <begin position="227"/>
        <end position="244"/>
    </location>
</feature>
<dbReference type="InterPro" id="IPR038765">
    <property type="entry name" value="Papain-like_cys_pep_sf"/>
</dbReference>
<feature type="transmembrane region" description="Helical" evidence="2">
    <location>
        <begin position="250"/>
        <end position="271"/>
    </location>
</feature>
<keyword evidence="5" id="KW-1185">Reference proteome</keyword>
<comment type="caution">
    <text evidence="4">The sequence shown here is derived from an EMBL/GenBank/DDBJ whole genome shotgun (WGS) entry which is preliminary data.</text>
</comment>
<dbReference type="RefSeq" id="WP_044090106.1">
    <property type="nucleotide sequence ID" value="NZ_JDUW01000019.1"/>
</dbReference>
<keyword evidence="2" id="KW-0812">Transmembrane</keyword>
<reference evidence="4 5" key="1">
    <citation type="submission" date="2014-03" db="EMBL/GenBank/DDBJ databases">
        <title>Genomics of Bifidobacteria.</title>
        <authorList>
            <person name="Ventura M."/>
            <person name="Milani C."/>
            <person name="Lugli G.A."/>
        </authorList>
    </citation>
    <scope>NUCLEOTIDE SEQUENCE [LARGE SCALE GENOMIC DNA]</scope>
    <source>
        <strain evidence="4 5">DSM 23975</strain>
    </source>
</reference>
<evidence type="ECO:0000313" key="5">
    <source>
        <dbReference type="Proteomes" id="UP000028984"/>
    </source>
</evidence>
<feature type="transmembrane region" description="Helical" evidence="2">
    <location>
        <begin position="196"/>
        <end position="215"/>
    </location>
</feature>
<proteinExistence type="predicted"/>
<evidence type="ECO:0000313" key="4">
    <source>
        <dbReference type="EMBL" id="KFI87989.1"/>
    </source>
</evidence>
<dbReference type="InterPro" id="IPR002931">
    <property type="entry name" value="Transglutaminase-like"/>
</dbReference>
<dbReference type="InterPro" id="IPR052901">
    <property type="entry name" value="Bact_TGase-like"/>
</dbReference>
<feature type="transmembrane region" description="Helical" evidence="2">
    <location>
        <begin position="109"/>
        <end position="127"/>
    </location>
</feature>
<dbReference type="PANTHER" id="PTHR42736:SF1">
    <property type="entry name" value="PROTEIN-GLUTAMINE GAMMA-GLUTAMYLTRANSFERASE"/>
    <property type="match status" value="1"/>
</dbReference>
<dbReference type="PANTHER" id="PTHR42736">
    <property type="entry name" value="PROTEIN-GLUTAMINE GAMMA-GLUTAMYLTRANSFERASE"/>
    <property type="match status" value="1"/>
</dbReference>
<dbReference type="SMART" id="SM00460">
    <property type="entry name" value="TGc"/>
    <property type="match status" value="1"/>
</dbReference>
<dbReference type="OrthoDB" id="3651060at2"/>
<name>A0A087CXI9_9BIFI</name>
<organism evidence="4 5">
    <name type="scientific">Bifidobacterium reuteri DSM 23975</name>
    <dbReference type="NCBI Taxonomy" id="1437610"/>
    <lineage>
        <taxon>Bacteria</taxon>
        <taxon>Bacillati</taxon>
        <taxon>Actinomycetota</taxon>
        <taxon>Actinomycetes</taxon>
        <taxon>Bifidobacteriales</taxon>
        <taxon>Bifidobacteriaceae</taxon>
        <taxon>Bifidobacterium</taxon>
    </lineage>
</organism>
<keyword evidence="2" id="KW-1133">Transmembrane helix</keyword>
<accession>A0A087CXI9</accession>
<dbReference type="STRING" id="1437610.BREU_0769"/>
<evidence type="ECO:0000259" key="3">
    <source>
        <dbReference type="SMART" id="SM00460"/>
    </source>
</evidence>
<dbReference type="EMBL" id="JGZK01000002">
    <property type="protein sequence ID" value="KFI87989.1"/>
    <property type="molecule type" value="Genomic_DNA"/>
</dbReference>
<sequence length="829" mass="88988">MTADILSRLSTRLLPRLSANTSDTGSWADSPQSAIWTIGNGTRHAASATRQSRTASIGSLAVIVILMLLSLSNLIDVYGDPAAWAITAITATLLGAVITFAGLVPSLRLWWQLVFLAGSQFLLGPIITLPHTTIAHVIPSLDTISQGWYAMLGSFTYLISIDPPVGTADGSLMAVWSMGLLLTFLAGSFAVSSNAWLSLVSALPLAAAMASCALLGTSTGWHRATSGIITAILLIVWLSWRVGFLEWKRWVPSLIIPALAATLAIAGTIAIPQHRLILRDHYEPPINPYDYTSPLSGMRSYFKNHKDDVLLSVTGLPAGTPVRLAVMDRFDGSVWNLSDSAQASDSSDYRRVGSSIATDERGKPFTATFHVHQGLGDTWLPLAGAATRVRFTTSDDADSFYYNSGTDSAIFAAGLRADMTYSESGVLPTVPSASQISNAPAAHIDQPPADDVPDAVGKFATAVAGGQATGGAAAETITKALKDSGWFSHGLQGDYPSAAGHGSYRINALLTGTAMVGDSEQYASAMALMARELGIPSRVVMGFLPKDSDGSISKSRTTTSDHTTTIAFTGNDVAAWVEIKLNDFGWVAFYPTPKETKVPDDTQNLVPPKPQTLVRQPPVPLTNPLRDQTQAKGLSSLSGVDADPPASSVWDRVWHIARPILVYGSPLWALILVCTMILAYKALLLARARRRGSPKTRVAAGWEAVRTLALQSGVSVRGTRREQANGIAHELHTSPKLLQQLSRDADYVTFSGQDIPPAQADRYWNQVDAARAALLHSLPRLRRLVTMLSLQGIARNAVRRDSTTRVRTAHPAESHHETTRQDRQQSRLS</sequence>
<gene>
    <name evidence="4" type="ORF">BREU_0769</name>
</gene>
<protein>
    <submittedName>
        <fullName evidence="4">Transglutaminase domain-containing protein</fullName>
    </submittedName>
</protein>
<feature type="transmembrane region" description="Helical" evidence="2">
    <location>
        <begin position="172"/>
        <end position="190"/>
    </location>
</feature>
<feature type="transmembrane region" description="Helical" evidence="2">
    <location>
        <begin position="660"/>
        <end position="680"/>
    </location>
</feature>
<feature type="transmembrane region" description="Helical" evidence="2">
    <location>
        <begin position="81"/>
        <end position="102"/>
    </location>
</feature>
<keyword evidence="2" id="KW-0472">Membrane</keyword>
<dbReference type="Gene3D" id="3.10.620.30">
    <property type="match status" value="1"/>
</dbReference>
<dbReference type="Proteomes" id="UP000028984">
    <property type="component" value="Unassembled WGS sequence"/>
</dbReference>
<feature type="region of interest" description="Disordered" evidence="1">
    <location>
        <begin position="799"/>
        <end position="829"/>
    </location>
</feature>
<dbReference type="AlphaFoldDB" id="A0A087CXI9"/>
<dbReference type="Pfam" id="PF01841">
    <property type="entry name" value="Transglut_core"/>
    <property type="match status" value="1"/>
</dbReference>
<feature type="domain" description="Transglutaminase-like" evidence="3">
    <location>
        <begin position="511"/>
        <end position="593"/>
    </location>
</feature>
<dbReference type="SUPFAM" id="SSF54001">
    <property type="entry name" value="Cysteine proteinases"/>
    <property type="match status" value="1"/>
</dbReference>
<evidence type="ECO:0000256" key="1">
    <source>
        <dbReference type="SAM" id="MobiDB-lite"/>
    </source>
</evidence>